<evidence type="ECO:0000313" key="3">
    <source>
        <dbReference type="EMBL" id="RGD79905.1"/>
    </source>
</evidence>
<dbReference type="GO" id="GO:0016020">
    <property type="term" value="C:membrane"/>
    <property type="evidence" value="ECO:0007669"/>
    <property type="project" value="TreeGrafter"/>
</dbReference>
<name>A0A3E3E9T8_9FIRM</name>
<dbReference type="EMBL" id="QUSL01000033">
    <property type="protein sequence ID" value="RGD79905.1"/>
    <property type="molecule type" value="Genomic_DNA"/>
</dbReference>
<dbReference type="PANTHER" id="PTHR43798">
    <property type="entry name" value="MONOACYLGLYCEROL LIPASE"/>
    <property type="match status" value="1"/>
</dbReference>
<organism evidence="3 4">
    <name type="scientific">Thomasclavelia ramosa</name>
    <dbReference type="NCBI Taxonomy" id="1547"/>
    <lineage>
        <taxon>Bacteria</taxon>
        <taxon>Bacillati</taxon>
        <taxon>Bacillota</taxon>
        <taxon>Erysipelotrichia</taxon>
        <taxon>Erysipelotrichales</taxon>
        <taxon>Coprobacillaceae</taxon>
        <taxon>Thomasclavelia</taxon>
    </lineage>
</organism>
<gene>
    <name evidence="3" type="ORF">DXB93_15625</name>
</gene>
<dbReference type="Pfam" id="PF00561">
    <property type="entry name" value="Abhydrolase_1"/>
    <property type="match status" value="1"/>
</dbReference>
<accession>A0A3E3E9T8</accession>
<dbReference type="GO" id="GO:0016787">
    <property type="term" value="F:hydrolase activity"/>
    <property type="evidence" value="ECO:0007669"/>
    <property type="project" value="UniProtKB-KW"/>
</dbReference>
<protein>
    <submittedName>
        <fullName evidence="3">Alpha/beta hydrolase</fullName>
    </submittedName>
</protein>
<reference evidence="3 4" key="1">
    <citation type="submission" date="2018-08" db="EMBL/GenBank/DDBJ databases">
        <title>A genome reference for cultivated species of the human gut microbiota.</title>
        <authorList>
            <person name="Zou Y."/>
            <person name="Xue W."/>
            <person name="Luo G."/>
        </authorList>
    </citation>
    <scope>NUCLEOTIDE SEQUENCE [LARGE SCALE GENOMIC DNA]</scope>
    <source>
        <strain evidence="3 4">OM06-4</strain>
    </source>
</reference>
<dbReference type="InterPro" id="IPR000073">
    <property type="entry name" value="AB_hydrolase_1"/>
</dbReference>
<dbReference type="PRINTS" id="PR00111">
    <property type="entry name" value="ABHYDROLASE"/>
</dbReference>
<dbReference type="Gene3D" id="3.40.50.1820">
    <property type="entry name" value="alpha/beta hydrolase"/>
    <property type="match status" value="1"/>
</dbReference>
<comment type="caution">
    <text evidence="3">The sequence shown here is derived from an EMBL/GenBank/DDBJ whole genome shotgun (WGS) entry which is preliminary data.</text>
</comment>
<keyword evidence="1 3" id="KW-0378">Hydrolase</keyword>
<dbReference type="SUPFAM" id="SSF53474">
    <property type="entry name" value="alpha/beta-Hydrolases"/>
    <property type="match status" value="1"/>
</dbReference>
<dbReference type="PANTHER" id="PTHR43798:SF31">
    <property type="entry name" value="AB HYDROLASE SUPERFAMILY PROTEIN YCLE"/>
    <property type="match status" value="1"/>
</dbReference>
<dbReference type="Proteomes" id="UP000261032">
    <property type="component" value="Unassembled WGS sequence"/>
</dbReference>
<dbReference type="InterPro" id="IPR050266">
    <property type="entry name" value="AB_hydrolase_sf"/>
</dbReference>
<evidence type="ECO:0000256" key="1">
    <source>
        <dbReference type="ARBA" id="ARBA00022801"/>
    </source>
</evidence>
<feature type="domain" description="AB hydrolase-1" evidence="2">
    <location>
        <begin position="30"/>
        <end position="180"/>
    </location>
</feature>
<dbReference type="InterPro" id="IPR029058">
    <property type="entry name" value="AB_hydrolase_fold"/>
</dbReference>
<sequence length="275" mass="31373">MMRGDYVFYLKSSDSAKLAVEDINPAHQKTVVLVHGWPICQEMYEYQKDILNDCRYRIISYDIRGLGMSQVMGRGYDYDQLAIDLHSVLITLNVHNVTLVGFSMGGAICVRYMSKFGKERVSKLVLAGAAVPSYTRTIHNPEGQSIDAVNQLIEQCYTNRPKMVHDFGQNVFALNHGSEFMNWFTSICLKGSGIGTIQTAISLRDEDVYQDLFEIKVTTLIMHGVLDKICPFSFALIMHECIEDSILCKFEYSGHGIFYDERERFNQVLIDFIEQ</sequence>
<dbReference type="AlphaFoldDB" id="A0A3E3E9T8"/>
<evidence type="ECO:0000313" key="4">
    <source>
        <dbReference type="Proteomes" id="UP000261032"/>
    </source>
</evidence>
<proteinExistence type="predicted"/>
<evidence type="ECO:0000259" key="2">
    <source>
        <dbReference type="Pfam" id="PF00561"/>
    </source>
</evidence>